<dbReference type="Pfam" id="PF13601">
    <property type="entry name" value="HTH_34"/>
    <property type="match status" value="1"/>
</dbReference>
<evidence type="ECO:0000259" key="1">
    <source>
        <dbReference type="Pfam" id="PF13601"/>
    </source>
</evidence>
<dbReference type="Proteomes" id="UP001501803">
    <property type="component" value="Unassembled WGS sequence"/>
</dbReference>
<dbReference type="Gene3D" id="1.10.10.10">
    <property type="entry name" value="Winged helix-like DNA-binding domain superfamily/Winged helix DNA-binding domain"/>
    <property type="match status" value="1"/>
</dbReference>
<organism evidence="2 3">
    <name type="scientific">Leifsonia kafniensis</name>
    <dbReference type="NCBI Taxonomy" id="475957"/>
    <lineage>
        <taxon>Bacteria</taxon>
        <taxon>Bacillati</taxon>
        <taxon>Actinomycetota</taxon>
        <taxon>Actinomycetes</taxon>
        <taxon>Micrococcales</taxon>
        <taxon>Microbacteriaceae</taxon>
        <taxon>Leifsonia</taxon>
    </lineage>
</organism>
<protein>
    <submittedName>
        <fullName evidence="2">Transcriptional regulator</fullName>
    </submittedName>
</protein>
<accession>A0ABP7KLV9</accession>
<evidence type="ECO:0000313" key="2">
    <source>
        <dbReference type="EMBL" id="GAA3880089.1"/>
    </source>
</evidence>
<evidence type="ECO:0000313" key="3">
    <source>
        <dbReference type="Proteomes" id="UP001501803"/>
    </source>
</evidence>
<dbReference type="InterPro" id="IPR036388">
    <property type="entry name" value="WH-like_DNA-bd_sf"/>
</dbReference>
<comment type="caution">
    <text evidence="2">The sequence shown here is derived from an EMBL/GenBank/DDBJ whole genome shotgun (WGS) entry which is preliminary data.</text>
</comment>
<proteinExistence type="predicted"/>
<dbReference type="PANTHER" id="PTHR37318:SF1">
    <property type="entry name" value="BSL7504 PROTEIN"/>
    <property type="match status" value="1"/>
</dbReference>
<dbReference type="InterPro" id="IPR036390">
    <property type="entry name" value="WH_DNA-bd_sf"/>
</dbReference>
<reference evidence="3" key="1">
    <citation type="journal article" date="2019" name="Int. J. Syst. Evol. Microbiol.">
        <title>The Global Catalogue of Microorganisms (GCM) 10K type strain sequencing project: providing services to taxonomists for standard genome sequencing and annotation.</title>
        <authorList>
            <consortium name="The Broad Institute Genomics Platform"/>
            <consortium name="The Broad Institute Genome Sequencing Center for Infectious Disease"/>
            <person name="Wu L."/>
            <person name="Ma J."/>
        </authorList>
    </citation>
    <scope>NUCLEOTIDE SEQUENCE [LARGE SCALE GENOMIC DNA]</scope>
    <source>
        <strain evidence="3">JCM 17021</strain>
    </source>
</reference>
<dbReference type="InterPro" id="IPR027395">
    <property type="entry name" value="WH_DNA-bd_dom"/>
</dbReference>
<feature type="domain" description="Winged helix DNA-binding" evidence="1">
    <location>
        <begin position="21"/>
        <end position="99"/>
    </location>
</feature>
<name>A0ABP7KLV9_9MICO</name>
<dbReference type="SUPFAM" id="SSF46785">
    <property type="entry name" value="Winged helix' DNA-binding domain"/>
    <property type="match status" value="1"/>
</dbReference>
<gene>
    <name evidence="2" type="ORF">GCM10022381_22950</name>
</gene>
<dbReference type="EMBL" id="BAABCN010000006">
    <property type="protein sequence ID" value="GAA3880089.1"/>
    <property type="molecule type" value="Genomic_DNA"/>
</dbReference>
<dbReference type="RefSeq" id="WP_345066523.1">
    <property type="nucleotide sequence ID" value="NZ_BAABCN010000006.1"/>
</dbReference>
<sequence>MSPPEGGNPFDLNETIHQRSRLGIMTVLREAGEADFAFLKENLDLTDGNLGRHLEVLAAAGYVSTRRGYDGRRSRTWVRLTPQGSTALQIEIEALRTIINRADETS</sequence>
<dbReference type="PANTHER" id="PTHR37318">
    <property type="entry name" value="BSL7504 PROTEIN"/>
    <property type="match status" value="1"/>
</dbReference>
<keyword evidence="3" id="KW-1185">Reference proteome</keyword>